<organism evidence="3 4">
    <name type="scientific">Planomonospora alba</name>
    <dbReference type="NCBI Taxonomy" id="161354"/>
    <lineage>
        <taxon>Bacteria</taxon>
        <taxon>Bacillati</taxon>
        <taxon>Actinomycetota</taxon>
        <taxon>Actinomycetes</taxon>
        <taxon>Streptosporangiales</taxon>
        <taxon>Streptosporangiaceae</taxon>
        <taxon>Planomonospora</taxon>
    </lineage>
</organism>
<comment type="caution">
    <text evidence="3">The sequence shown here is derived from an EMBL/GenBank/DDBJ whole genome shotgun (WGS) entry which is preliminary data.</text>
</comment>
<proteinExistence type="predicted"/>
<feature type="domain" description="Glycoside hydrolase family 13 N-terminal" evidence="2">
    <location>
        <begin position="27"/>
        <end position="71"/>
    </location>
</feature>
<dbReference type="InterPro" id="IPR004193">
    <property type="entry name" value="Glyco_hydro_13_N"/>
</dbReference>
<evidence type="ECO:0000313" key="3">
    <source>
        <dbReference type="EMBL" id="GAA3122994.1"/>
    </source>
</evidence>
<keyword evidence="4" id="KW-1185">Reference proteome</keyword>
<feature type="compositionally biased region" description="Basic and acidic residues" evidence="1">
    <location>
        <begin position="81"/>
        <end position="115"/>
    </location>
</feature>
<accession>A0ABP6MQZ5</accession>
<dbReference type="RefSeq" id="WP_344856771.1">
    <property type="nucleotide sequence ID" value="NZ_BAAAUT010000007.1"/>
</dbReference>
<evidence type="ECO:0000256" key="1">
    <source>
        <dbReference type="SAM" id="MobiDB-lite"/>
    </source>
</evidence>
<dbReference type="Gene3D" id="2.60.40.10">
    <property type="entry name" value="Immunoglobulins"/>
    <property type="match status" value="1"/>
</dbReference>
<dbReference type="EMBL" id="BAAAUT010000007">
    <property type="protein sequence ID" value="GAA3122994.1"/>
    <property type="molecule type" value="Genomic_DNA"/>
</dbReference>
<dbReference type="InterPro" id="IPR013783">
    <property type="entry name" value="Ig-like_fold"/>
</dbReference>
<reference evidence="4" key="1">
    <citation type="journal article" date="2019" name="Int. J. Syst. Evol. Microbiol.">
        <title>The Global Catalogue of Microorganisms (GCM) 10K type strain sequencing project: providing services to taxonomists for standard genome sequencing and annotation.</title>
        <authorList>
            <consortium name="The Broad Institute Genomics Platform"/>
            <consortium name="The Broad Institute Genome Sequencing Center for Infectious Disease"/>
            <person name="Wu L."/>
            <person name="Ma J."/>
        </authorList>
    </citation>
    <scope>NUCLEOTIDE SEQUENCE [LARGE SCALE GENOMIC DNA]</scope>
    <source>
        <strain evidence="4">JCM 9373</strain>
    </source>
</reference>
<gene>
    <name evidence="3" type="ORF">GCM10010466_12390</name>
</gene>
<evidence type="ECO:0000259" key="2">
    <source>
        <dbReference type="Pfam" id="PF02922"/>
    </source>
</evidence>
<dbReference type="CDD" id="cd07184">
    <property type="entry name" value="E_set_Isoamylase_like_N"/>
    <property type="match status" value="1"/>
</dbReference>
<sequence>MIKRGKPTKNGQVKLIFTLPADQVRGQVSLVGDFNDWNPYAHPMRRGDDGTYQVAVTVPAQRAICFRYLAEGGVWFDDPDADHHDEHGGHLRPADPRGQRIEAARAPLLEDHREQPLAATR</sequence>
<name>A0ABP6MQZ5_9ACTN</name>
<protein>
    <recommendedName>
        <fullName evidence="2">Glycoside hydrolase family 13 N-terminal domain-containing protein</fullName>
    </recommendedName>
</protein>
<dbReference type="InterPro" id="IPR014756">
    <property type="entry name" value="Ig_E-set"/>
</dbReference>
<dbReference type="Pfam" id="PF02922">
    <property type="entry name" value="CBM_48"/>
    <property type="match status" value="1"/>
</dbReference>
<dbReference type="SUPFAM" id="SSF81296">
    <property type="entry name" value="E set domains"/>
    <property type="match status" value="1"/>
</dbReference>
<evidence type="ECO:0000313" key="4">
    <source>
        <dbReference type="Proteomes" id="UP001500320"/>
    </source>
</evidence>
<dbReference type="Proteomes" id="UP001500320">
    <property type="component" value="Unassembled WGS sequence"/>
</dbReference>
<feature type="region of interest" description="Disordered" evidence="1">
    <location>
        <begin position="79"/>
        <end position="121"/>
    </location>
</feature>